<proteinExistence type="predicted"/>
<dbReference type="InParanoid" id="A0A3N4KCI2"/>
<keyword evidence="4" id="KW-1185">Reference proteome</keyword>
<sequence length="200" mass="21166">MQFKNIIFSAALLAMVSAAPIGDVPSTEAVHSDATGTAAEHAAAQPVTTKDFAAPEFNYKNCADIHNQVKEGSFATPDPTNQHQDFINKCNSCLTSFGKANPDYWYAVPESSPEFQHLEDEFAVCKEDGNLDARDTVTGLPTTVDPKVEAPKAPETPKADPKVEAPKSVNANDVTGTAETPSVDAAKNPVKVPEVKAPGA</sequence>
<feature type="region of interest" description="Disordered" evidence="1">
    <location>
        <begin position="133"/>
        <end position="200"/>
    </location>
</feature>
<dbReference type="OrthoDB" id="5390439at2759"/>
<reference evidence="3 4" key="1">
    <citation type="journal article" date="2018" name="Nat. Ecol. Evol.">
        <title>Pezizomycetes genomes reveal the molecular basis of ectomycorrhizal truffle lifestyle.</title>
        <authorList>
            <person name="Murat C."/>
            <person name="Payen T."/>
            <person name="Noel B."/>
            <person name="Kuo A."/>
            <person name="Morin E."/>
            <person name="Chen J."/>
            <person name="Kohler A."/>
            <person name="Krizsan K."/>
            <person name="Balestrini R."/>
            <person name="Da Silva C."/>
            <person name="Montanini B."/>
            <person name="Hainaut M."/>
            <person name="Levati E."/>
            <person name="Barry K.W."/>
            <person name="Belfiori B."/>
            <person name="Cichocki N."/>
            <person name="Clum A."/>
            <person name="Dockter R.B."/>
            <person name="Fauchery L."/>
            <person name="Guy J."/>
            <person name="Iotti M."/>
            <person name="Le Tacon F."/>
            <person name="Lindquist E.A."/>
            <person name="Lipzen A."/>
            <person name="Malagnac F."/>
            <person name="Mello A."/>
            <person name="Molinier V."/>
            <person name="Miyauchi S."/>
            <person name="Poulain J."/>
            <person name="Riccioni C."/>
            <person name="Rubini A."/>
            <person name="Sitrit Y."/>
            <person name="Splivallo R."/>
            <person name="Traeger S."/>
            <person name="Wang M."/>
            <person name="Zifcakova L."/>
            <person name="Wipf D."/>
            <person name="Zambonelli A."/>
            <person name="Paolocci F."/>
            <person name="Nowrousian M."/>
            <person name="Ottonello S."/>
            <person name="Baldrian P."/>
            <person name="Spatafora J.W."/>
            <person name="Henrissat B."/>
            <person name="Nagy L.G."/>
            <person name="Aury J.M."/>
            <person name="Wincker P."/>
            <person name="Grigoriev I.V."/>
            <person name="Bonfante P."/>
            <person name="Martin F.M."/>
        </authorList>
    </citation>
    <scope>NUCLEOTIDE SEQUENCE [LARGE SCALE GENOMIC DNA]</scope>
    <source>
        <strain evidence="3 4">CCBAS932</strain>
    </source>
</reference>
<feature type="chain" id="PRO_5018151195" evidence="2">
    <location>
        <begin position="19"/>
        <end position="200"/>
    </location>
</feature>
<protein>
    <submittedName>
        <fullName evidence="3">Uncharacterized protein</fullName>
    </submittedName>
</protein>
<dbReference type="EMBL" id="ML119167">
    <property type="protein sequence ID" value="RPB08187.1"/>
    <property type="molecule type" value="Genomic_DNA"/>
</dbReference>
<dbReference type="Proteomes" id="UP000277580">
    <property type="component" value="Unassembled WGS sequence"/>
</dbReference>
<evidence type="ECO:0000313" key="3">
    <source>
        <dbReference type="EMBL" id="RPB08187.1"/>
    </source>
</evidence>
<keyword evidence="2" id="KW-0732">Signal</keyword>
<name>A0A3N4KCI2_9PEZI</name>
<accession>A0A3N4KCI2</accession>
<evidence type="ECO:0000313" key="4">
    <source>
        <dbReference type="Proteomes" id="UP000277580"/>
    </source>
</evidence>
<gene>
    <name evidence="3" type="ORF">P167DRAFT_364154</name>
</gene>
<organism evidence="3 4">
    <name type="scientific">Morchella conica CCBAS932</name>
    <dbReference type="NCBI Taxonomy" id="1392247"/>
    <lineage>
        <taxon>Eukaryota</taxon>
        <taxon>Fungi</taxon>
        <taxon>Dikarya</taxon>
        <taxon>Ascomycota</taxon>
        <taxon>Pezizomycotina</taxon>
        <taxon>Pezizomycetes</taxon>
        <taxon>Pezizales</taxon>
        <taxon>Morchellaceae</taxon>
        <taxon>Morchella</taxon>
    </lineage>
</organism>
<evidence type="ECO:0000256" key="2">
    <source>
        <dbReference type="SAM" id="SignalP"/>
    </source>
</evidence>
<feature type="signal peptide" evidence="2">
    <location>
        <begin position="1"/>
        <end position="18"/>
    </location>
</feature>
<feature type="compositionally biased region" description="Basic and acidic residues" evidence="1">
    <location>
        <begin position="146"/>
        <end position="165"/>
    </location>
</feature>
<feature type="compositionally biased region" description="Polar residues" evidence="1">
    <location>
        <begin position="169"/>
        <end position="180"/>
    </location>
</feature>
<dbReference type="AlphaFoldDB" id="A0A3N4KCI2"/>
<evidence type="ECO:0000256" key="1">
    <source>
        <dbReference type="SAM" id="MobiDB-lite"/>
    </source>
</evidence>